<protein>
    <recommendedName>
        <fullName evidence="2">Antitoxin</fullName>
    </recommendedName>
</protein>
<comment type="similarity">
    <text evidence="1 2">Belongs to the phD/YefM antitoxin family.</text>
</comment>
<evidence type="ECO:0000256" key="2">
    <source>
        <dbReference type="RuleBase" id="RU362080"/>
    </source>
</evidence>
<accession>A0A832LIX6</accession>
<name>A0A832LIX6_9BACT</name>
<dbReference type="NCBIfam" id="TIGR01552">
    <property type="entry name" value="phd_fam"/>
    <property type="match status" value="1"/>
</dbReference>
<gene>
    <name evidence="3" type="ORF">ENS56_12445</name>
</gene>
<sequence length="90" mass="10166">MPIIKPISDLRNKSNQISELANKSNEPIFITRNGEGDLVVMSMEHYSRLQLKIDLLSKLSVAQNQKAKGDKGRTLKQVMTDIRNSINADR</sequence>
<evidence type="ECO:0000256" key="1">
    <source>
        <dbReference type="ARBA" id="ARBA00009981"/>
    </source>
</evidence>
<organism evidence="3">
    <name type="scientific">Ignavibacterium album</name>
    <dbReference type="NCBI Taxonomy" id="591197"/>
    <lineage>
        <taxon>Bacteria</taxon>
        <taxon>Pseudomonadati</taxon>
        <taxon>Ignavibacteriota</taxon>
        <taxon>Ignavibacteria</taxon>
        <taxon>Ignavibacteriales</taxon>
        <taxon>Ignavibacteriaceae</taxon>
        <taxon>Ignavibacterium</taxon>
    </lineage>
</organism>
<comment type="caution">
    <text evidence="3">The sequence shown here is derived from an EMBL/GenBank/DDBJ whole genome shotgun (WGS) entry which is preliminary data.</text>
</comment>
<dbReference type="Pfam" id="PF02604">
    <property type="entry name" value="PhdYeFM_antitox"/>
    <property type="match status" value="1"/>
</dbReference>
<dbReference type="InterPro" id="IPR036165">
    <property type="entry name" value="YefM-like_sf"/>
</dbReference>
<evidence type="ECO:0000313" key="3">
    <source>
        <dbReference type="EMBL" id="HGT48839.1"/>
    </source>
</evidence>
<dbReference type="SUPFAM" id="SSF143120">
    <property type="entry name" value="YefM-like"/>
    <property type="match status" value="1"/>
</dbReference>
<dbReference type="AlphaFoldDB" id="A0A832LIX6"/>
<reference evidence="3" key="1">
    <citation type="journal article" date="2020" name="mSystems">
        <title>Genome- and Community-Level Interaction Insights into Carbon Utilization and Element Cycling Functions of Hydrothermarchaeota in Hydrothermal Sediment.</title>
        <authorList>
            <person name="Zhou Z."/>
            <person name="Liu Y."/>
            <person name="Xu W."/>
            <person name="Pan J."/>
            <person name="Luo Z.H."/>
            <person name="Li M."/>
        </authorList>
    </citation>
    <scope>NUCLEOTIDE SEQUENCE [LARGE SCALE GENOMIC DNA]</scope>
    <source>
        <strain evidence="3">SpSt-500</strain>
    </source>
</reference>
<comment type="function">
    <text evidence="2">Antitoxin component of a type II toxin-antitoxin (TA) system.</text>
</comment>
<dbReference type="EMBL" id="DSVI01000019">
    <property type="protein sequence ID" value="HGT48839.1"/>
    <property type="molecule type" value="Genomic_DNA"/>
</dbReference>
<dbReference type="Gene3D" id="3.40.1620.10">
    <property type="entry name" value="YefM-like domain"/>
    <property type="match status" value="1"/>
</dbReference>
<dbReference type="InterPro" id="IPR006442">
    <property type="entry name" value="Antitoxin_Phd/YefM"/>
</dbReference>
<proteinExistence type="inferred from homology"/>